<evidence type="ECO:0000259" key="2">
    <source>
        <dbReference type="Pfam" id="PF14257"/>
    </source>
</evidence>
<keyword evidence="1" id="KW-0812">Transmembrane</keyword>
<accession>A0A7W5CIW6</accession>
<dbReference type="EMBL" id="JACHXY010000002">
    <property type="protein sequence ID" value="MBB3158522.1"/>
    <property type="molecule type" value="Genomic_DNA"/>
</dbReference>
<proteinExistence type="predicted"/>
<dbReference type="RefSeq" id="WP_183419939.1">
    <property type="nucleotide sequence ID" value="NZ_JACHXY010000002.1"/>
</dbReference>
<reference evidence="3 4" key="1">
    <citation type="submission" date="2020-08" db="EMBL/GenBank/DDBJ databases">
        <title>Genomic Encyclopedia of Type Strains, Phase III (KMG-III): the genomes of soil and plant-associated and newly described type strains.</title>
        <authorList>
            <person name="Whitman W."/>
        </authorList>
    </citation>
    <scope>NUCLEOTIDE SEQUENCE [LARGE SCALE GENOMIC DNA]</scope>
    <source>
        <strain evidence="3 4">CECT 8356</strain>
    </source>
</reference>
<name>A0A7W5CIW6_9MICO</name>
<feature type="transmembrane region" description="Helical" evidence="1">
    <location>
        <begin position="314"/>
        <end position="338"/>
    </location>
</feature>
<evidence type="ECO:0000313" key="4">
    <source>
        <dbReference type="Proteomes" id="UP000543579"/>
    </source>
</evidence>
<dbReference type="Pfam" id="PF14257">
    <property type="entry name" value="DUF4349"/>
    <property type="match status" value="1"/>
</dbReference>
<sequence length="351" mass="35670">MTTPTLPSLSAERVDAMEHAVLGRIADERDRVRRRRRNIWTGVGAAAAVVVIAAVVGPSLSSSQGGGGSTVAGASGAESAEGLQDQFVPGGVDVVPGQGFAESGALPDASAARETGSRDIVATGSSTVEVDDVPAAIDAVTSAATAVGGYVESSQLGGRMVGIPIEGSAATTSASSGWITVRVPAESLTTVMDGLRDVGDVTATSVNRSDVTEQTVDLRARVAAGEASVARLTELMGQAASVADLITAESALAERQAQLDSDRQVLQSIESQVALSSLSVQLTERSASVTADPAGFGDGLGAGWNGLVAMLNGVVIGIGFLLPWIVVAGLSWAVVWGVRRIVRRRRAAREG</sequence>
<dbReference type="Proteomes" id="UP000543579">
    <property type="component" value="Unassembled WGS sequence"/>
</dbReference>
<feature type="transmembrane region" description="Helical" evidence="1">
    <location>
        <begin position="39"/>
        <end position="60"/>
    </location>
</feature>
<evidence type="ECO:0000256" key="1">
    <source>
        <dbReference type="SAM" id="Phobius"/>
    </source>
</evidence>
<organism evidence="3 4">
    <name type="scientific">Microbacterium proteolyticum</name>
    <dbReference type="NCBI Taxonomy" id="1572644"/>
    <lineage>
        <taxon>Bacteria</taxon>
        <taxon>Bacillati</taxon>
        <taxon>Actinomycetota</taxon>
        <taxon>Actinomycetes</taxon>
        <taxon>Micrococcales</taxon>
        <taxon>Microbacteriaceae</taxon>
        <taxon>Microbacterium</taxon>
    </lineage>
</organism>
<dbReference type="InterPro" id="IPR025645">
    <property type="entry name" value="DUF4349"/>
</dbReference>
<keyword evidence="1" id="KW-0472">Membrane</keyword>
<feature type="domain" description="DUF4349" evidence="2">
    <location>
        <begin position="118"/>
        <end position="336"/>
    </location>
</feature>
<gene>
    <name evidence="3" type="ORF">FHS07_002218</name>
</gene>
<dbReference type="AlphaFoldDB" id="A0A7W5CIW6"/>
<evidence type="ECO:0000313" key="3">
    <source>
        <dbReference type="EMBL" id="MBB3158522.1"/>
    </source>
</evidence>
<protein>
    <recommendedName>
        <fullName evidence="2">DUF4349 domain-containing protein</fullName>
    </recommendedName>
</protein>
<comment type="caution">
    <text evidence="3">The sequence shown here is derived from an EMBL/GenBank/DDBJ whole genome shotgun (WGS) entry which is preliminary data.</text>
</comment>
<keyword evidence="1" id="KW-1133">Transmembrane helix</keyword>